<dbReference type="InterPro" id="IPR036400">
    <property type="entry name" value="Cyt_B5-like_heme/steroid_sf"/>
</dbReference>
<dbReference type="InterPro" id="IPR027450">
    <property type="entry name" value="AlkB-like"/>
</dbReference>
<organism evidence="4 5">
    <name type="scientific">Aspergillus lentulus</name>
    <dbReference type="NCBI Taxonomy" id="293939"/>
    <lineage>
        <taxon>Eukaryota</taxon>
        <taxon>Fungi</taxon>
        <taxon>Dikarya</taxon>
        <taxon>Ascomycota</taxon>
        <taxon>Pezizomycotina</taxon>
        <taxon>Eurotiomycetes</taxon>
        <taxon>Eurotiomycetidae</taxon>
        <taxon>Eurotiales</taxon>
        <taxon>Aspergillaceae</taxon>
        <taxon>Aspergillus</taxon>
        <taxon>Aspergillus subgen. Fumigati</taxon>
    </lineage>
</organism>
<dbReference type="InterPro" id="IPR032852">
    <property type="entry name" value="ALKBH2"/>
</dbReference>
<feature type="region of interest" description="Disordered" evidence="1">
    <location>
        <begin position="1"/>
        <end position="34"/>
    </location>
</feature>
<comment type="caution">
    <text evidence="4">The sequence shown here is derived from an EMBL/GenBank/DDBJ whole genome shotgun (WGS) entry which is preliminary data.</text>
</comment>
<dbReference type="PANTHER" id="PTHR31573">
    <property type="entry name" value="ALPHA-KETOGLUTARATE-DEPENDENT DIOXYGENASE ALKB HOMOLOG 2"/>
    <property type="match status" value="1"/>
</dbReference>
<dbReference type="Pfam" id="PF00173">
    <property type="entry name" value="Cyt-b5"/>
    <property type="match status" value="1"/>
</dbReference>
<proteinExistence type="predicted"/>
<keyword evidence="5" id="KW-1185">Reference proteome</keyword>
<dbReference type="EMBL" id="BLKI01000036">
    <property type="protein sequence ID" value="GFF82239.1"/>
    <property type="molecule type" value="Genomic_DNA"/>
</dbReference>
<dbReference type="PROSITE" id="PS50255">
    <property type="entry name" value="CYTOCHROME_B5_2"/>
    <property type="match status" value="1"/>
</dbReference>
<feature type="domain" description="Cytochrome b5 heme-binding" evidence="2">
    <location>
        <begin position="351"/>
        <end position="427"/>
    </location>
</feature>
<dbReference type="SMART" id="SM01117">
    <property type="entry name" value="Cyt-b5"/>
    <property type="match status" value="1"/>
</dbReference>
<dbReference type="SUPFAM" id="SSF55856">
    <property type="entry name" value="Cytochrome b5-like heme/steroid binding domain"/>
    <property type="match status" value="1"/>
</dbReference>
<name>A0ABQ1AHZ8_ASPLE</name>
<dbReference type="Gene3D" id="3.10.120.10">
    <property type="entry name" value="Cytochrome b5-like heme/steroid binding domain"/>
    <property type="match status" value="1"/>
</dbReference>
<evidence type="ECO:0000259" key="2">
    <source>
        <dbReference type="PROSITE" id="PS50255"/>
    </source>
</evidence>
<feature type="region of interest" description="Disordered" evidence="1">
    <location>
        <begin position="130"/>
        <end position="154"/>
    </location>
</feature>
<dbReference type="PROSITE" id="PS51471">
    <property type="entry name" value="FE2OG_OXY"/>
    <property type="match status" value="1"/>
</dbReference>
<evidence type="ECO:0000259" key="3">
    <source>
        <dbReference type="PROSITE" id="PS51471"/>
    </source>
</evidence>
<dbReference type="Gene3D" id="2.60.120.590">
    <property type="entry name" value="Alpha-ketoglutarate-dependent dioxygenase AlkB-like"/>
    <property type="match status" value="1"/>
</dbReference>
<evidence type="ECO:0000313" key="4">
    <source>
        <dbReference type="EMBL" id="GFF82239.1"/>
    </source>
</evidence>
<sequence>MAKRTLESFYKPISKPKKPRIEDTPPSSYSHHPSYPFPIADLPPSIANALPDLPATTPRSITNQPHLDLLYYQPFIPSTTARELFHFLRRELPFYRVQYTIRRGPTTTQITTPRFTTVFGVDDTSIFTPSPNTSTSHLVDSKSRTPIPPTKYKSTPRPIPPCLDALRQRVEAATDGAVYNFCLVNYYATGDDSISYHSDDERFLGPKPCIASLSLGAKRDFLMKHKAAEGVEAAPVKMALADGDMVVMRGETQANWLHSIPKRRGSRGEARLGRINITFRRAVVPGGTENYYRIANRDVHKDQPAYCSCIVSFIQSPEAGIRGQHEYPAQADYICQTYSGDDRAVSMASSLPIYSLQDVSRHNTSKDLWIIIDKEVFDVTEFQAEHPGGERILQKVAGKDATDKFLQYHDASILSRYRERLQVGVLVETKAQEPKKGFLSRFFRS</sequence>
<protein>
    <submittedName>
        <fullName evidence="4">DNA repair family protein</fullName>
    </submittedName>
</protein>
<dbReference type="SUPFAM" id="SSF51197">
    <property type="entry name" value="Clavaminate synthase-like"/>
    <property type="match status" value="1"/>
</dbReference>
<feature type="domain" description="Fe2OG dioxygenase" evidence="3">
    <location>
        <begin position="178"/>
        <end position="283"/>
    </location>
</feature>
<evidence type="ECO:0000313" key="5">
    <source>
        <dbReference type="Proteomes" id="UP000465220"/>
    </source>
</evidence>
<evidence type="ECO:0000256" key="1">
    <source>
        <dbReference type="SAM" id="MobiDB-lite"/>
    </source>
</evidence>
<dbReference type="Pfam" id="PF13532">
    <property type="entry name" value="2OG-FeII_Oxy_2"/>
    <property type="match status" value="1"/>
</dbReference>
<reference evidence="4 5" key="1">
    <citation type="submission" date="2020-01" db="EMBL/GenBank/DDBJ databases">
        <title>Draft genome sequence of Aspergillus lentulus IFM 60648.</title>
        <authorList>
            <person name="Takahashi H."/>
            <person name="Yaguchi T."/>
        </authorList>
    </citation>
    <scope>NUCLEOTIDE SEQUENCE [LARGE SCALE GENOMIC DNA]</scope>
    <source>
        <strain evidence="4 5">IFM 60648</strain>
    </source>
</reference>
<feature type="compositionally biased region" description="Low complexity" evidence="1">
    <location>
        <begin position="25"/>
        <end position="34"/>
    </location>
</feature>
<gene>
    <name evidence="4" type="ORF">IFM60648_06289</name>
</gene>
<dbReference type="PANTHER" id="PTHR31573:SF1">
    <property type="entry name" value="DNA OXIDATIVE DEMETHYLASE ALKBH2"/>
    <property type="match status" value="1"/>
</dbReference>
<dbReference type="InterPro" id="IPR005123">
    <property type="entry name" value="Oxoglu/Fe-dep_dioxygenase_dom"/>
</dbReference>
<accession>A0ABQ1AHZ8</accession>
<dbReference type="InterPro" id="IPR001199">
    <property type="entry name" value="Cyt_B5-like_heme/steroid-bd"/>
</dbReference>
<dbReference type="InterPro" id="IPR037151">
    <property type="entry name" value="AlkB-like_sf"/>
</dbReference>
<dbReference type="Proteomes" id="UP000465220">
    <property type="component" value="Unassembled WGS sequence"/>
</dbReference>